<dbReference type="PROSITE" id="PS51767">
    <property type="entry name" value="PEPTIDASE_A1"/>
    <property type="match status" value="1"/>
</dbReference>
<evidence type="ECO:0000256" key="1">
    <source>
        <dbReference type="ARBA" id="ARBA00007447"/>
    </source>
</evidence>
<dbReference type="AlphaFoldDB" id="A0A158PC03"/>
<proteinExistence type="inferred from homology"/>
<comment type="similarity">
    <text evidence="1">Belongs to the peptidase A1 family.</text>
</comment>
<name>A0A158PC03_ANGCA</name>
<dbReference type="PANTHER" id="PTHR47966:SF45">
    <property type="entry name" value="PEPTIDASE A1 DOMAIN-CONTAINING PROTEIN"/>
    <property type="match status" value="1"/>
</dbReference>
<dbReference type="GO" id="GO:0005764">
    <property type="term" value="C:lysosome"/>
    <property type="evidence" value="ECO:0007669"/>
    <property type="project" value="TreeGrafter"/>
</dbReference>
<reference evidence="4" key="2">
    <citation type="submission" date="2016-04" db="UniProtKB">
        <authorList>
            <consortium name="WormBaseParasite"/>
        </authorList>
    </citation>
    <scope>IDENTIFICATION</scope>
</reference>
<feature type="domain" description="Peptidase A1" evidence="2">
    <location>
        <begin position="25"/>
        <end position="100"/>
    </location>
</feature>
<dbReference type="GO" id="GO:0006508">
    <property type="term" value="P:proteolysis"/>
    <property type="evidence" value="ECO:0007669"/>
    <property type="project" value="InterPro"/>
</dbReference>
<dbReference type="InterPro" id="IPR001969">
    <property type="entry name" value="Aspartic_peptidase_AS"/>
</dbReference>
<dbReference type="InterPro" id="IPR001461">
    <property type="entry name" value="Aspartic_peptidase_A1"/>
</dbReference>
<evidence type="ECO:0000313" key="4">
    <source>
        <dbReference type="WBParaSite" id="ACAC_0001170401-mRNA-1"/>
    </source>
</evidence>
<evidence type="ECO:0000259" key="2">
    <source>
        <dbReference type="PROSITE" id="PS51767"/>
    </source>
</evidence>
<dbReference type="PANTHER" id="PTHR47966">
    <property type="entry name" value="BETA-SITE APP-CLEAVING ENZYME, ISOFORM A-RELATED"/>
    <property type="match status" value="1"/>
</dbReference>
<organism evidence="3 4">
    <name type="scientific">Angiostrongylus cantonensis</name>
    <name type="common">Rat lungworm</name>
    <dbReference type="NCBI Taxonomy" id="6313"/>
    <lineage>
        <taxon>Eukaryota</taxon>
        <taxon>Metazoa</taxon>
        <taxon>Ecdysozoa</taxon>
        <taxon>Nematoda</taxon>
        <taxon>Chromadorea</taxon>
        <taxon>Rhabditida</taxon>
        <taxon>Rhabditina</taxon>
        <taxon>Rhabditomorpha</taxon>
        <taxon>Strongyloidea</taxon>
        <taxon>Metastrongylidae</taxon>
        <taxon>Angiostrongylus</taxon>
    </lineage>
</organism>
<dbReference type="InterPro" id="IPR033121">
    <property type="entry name" value="PEPTIDASE_A1"/>
</dbReference>
<dbReference type="InterPro" id="IPR021109">
    <property type="entry name" value="Peptidase_aspartic_dom_sf"/>
</dbReference>
<protein>
    <submittedName>
        <fullName evidence="4">Peptidase A1 domain-containing protein</fullName>
    </submittedName>
</protein>
<evidence type="ECO:0000313" key="3">
    <source>
        <dbReference type="Proteomes" id="UP000035642"/>
    </source>
</evidence>
<sequence>MIQERLTRFEIKHPVKALDYGDLDYVGNIKIGTPSSQFTAVLDTGSAIIWVPGVGCENSFMSQEDRDGMLGLCLAVDEGDVMPPLINAINQGETITLRRL</sequence>
<keyword evidence="3" id="KW-1185">Reference proteome</keyword>
<dbReference type="Pfam" id="PF00026">
    <property type="entry name" value="Asp"/>
    <property type="match status" value="1"/>
</dbReference>
<accession>A0A158PC03</accession>
<dbReference type="PROSITE" id="PS00141">
    <property type="entry name" value="ASP_PROTEASE"/>
    <property type="match status" value="1"/>
</dbReference>
<dbReference type="GO" id="GO:0004190">
    <property type="term" value="F:aspartic-type endopeptidase activity"/>
    <property type="evidence" value="ECO:0007669"/>
    <property type="project" value="InterPro"/>
</dbReference>
<dbReference type="WBParaSite" id="ACAC_0001170401-mRNA-1">
    <property type="protein sequence ID" value="ACAC_0001170401-mRNA-1"/>
    <property type="gene ID" value="ACAC_0001170401"/>
</dbReference>
<dbReference type="Gene3D" id="2.40.70.10">
    <property type="entry name" value="Acid Proteases"/>
    <property type="match status" value="1"/>
</dbReference>
<reference evidence="3" key="1">
    <citation type="submission" date="2012-09" db="EMBL/GenBank/DDBJ databases">
        <authorList>
            <person name="Martin A.A."/>
        </authorList>
    </citation>
    <scope>NUCLEOTIDE SEQUENCE</scope>
</reference>
<dbReference type="STRING" id="6313.A0A158PC03"/>
<dbReference type="SUPFAM" id="SSF50630">
    <property type="entry name" value="Acid proteases"/>
    <property type="match status" value="1"/>
</dbReference>
<dbReference type="Proteomes" id="UP000035642">
    <property type="component" value="Unassembled WGS sequence"/>
</dbReference>